<dbReference type="InterPro" id="IPR027417">
    <property type="entry name" value="P-loop_NTPase"/>
</dbReference>
<dbReference type="GO" id="GO:0004386">
    <property type="term" value="F:helicase activity"/>
    <property type="evidence" value="ECO:0007669"/>
    <property type="project" value="InterPro"/>
</dbReference>
<dbReference type="Proteomes" id="UP000292685">
    <property type="component" value="Unassembled WGS sequence"/>
</dbReference>
<dbReference type="Pfam" id="PF13307">
    <property type="entry name" value="Helicase_C_2"/>
    <property type="match status" value="1"/>
</dbReference>
<dbReference type="Pfam" id="PF04851">
    <property type="entry name" value="ResIII"/>
    <property type="match status" value="1"/>
</dbReference>
<accession>A0A4Q8AF43</accession>
<evidence type="ECO:0000313" key="4">
    <source>
        <dbReference type="Proteomes" id="UP000292685"/>
    </source>
</evidence>
<comment type="caution">
    <text evidence="3">The sequence shown here is derived from an EMBL/GenBank/DDBJ whole genome shotgun (WGS) entry which is preliminary data.</text>
</comment>
<sequence length="861" mass="96085">MTHQEVSFPTRTRPSRPPASPEDLFGSLPKIPTRAPVLWAHQADQLRTYFKVHKNDTDVALELPTGSGKTLVGLLISEWRRRALSHRTLFACPTQQLAEQVHASAEAQGLNTVLLIGSNTAWAGGDLNAYTRCQATAITTYSHIFNEYSKFSDAQSIIFDDAHAAEGYVAEAWALRIPKKIDAYQQIFDALSDDLDPLMIERLTNKNANEEFEPEVRMLPLSIIAKNKSSLAQVLSQAITQDGNLKWAVRRVVPHLSSCLFFVDNSQWYIRPMIPPTFDHHPFVDPVQRIYLSATIGGGGELERAFGRPKIEKIGVPEAWEKAGSGRRFFVFPSLAESAQLPGALPEDHESLTKQILDLANKRLVLSQDTETTEAIATALNIPEDEIFRVKDRQFKKFAESTAGTLLAANRYDGMDLADDTCRMMLIHGLPGTSHLQDRFFETKLRARSVLQERIRTRVVQGLGRCTRGPKDYSVVVVQDEALVRFLSRDENIESMPRELQAEIRFGLHTSDSVTETILLALTKSALNQDAKWAKQAEPQIIEWREDSEVRQYAESGTLASSSRKEVMAWREAWAEQWEAAGQLAMEVHAGLNGTELTPYRSLWAYLAHSWLALAAAEGAETGLKAQEYLDYAHNSSFGTTWLKEIQRNKTTIPTLDAWDDEAVGAVHAFAASGIRSTKLQTQLTQMIADLGQTAADKYERGLTALGKFLGMRTFKPEGSARADSVWLLPQLWITLEAKSEQLSGGSISATYVRQTNTQLDMVANDEELENYPEGSFSVIISPKMAVKPDAVPAANRNVYLVSPDTIMQIAKETKQVWSSIRSLATDCDDTGQRNEIAKTLWGSKLLPEQVKERLTREPVK</sequence>
<dbReference type="GO" id="GO:0005524">
    <property type="term" value="F:ATP binding"/>
    <property type="evidence" value="ECO:0007669"/>
    <property type="project" value="InterPro"/>
</dbReference>
<dbReference type="GO" id="GO:0003677">
    <property type="term" value="F:DNA binding"/>
    <property type="evidence" value="ECO:0007669"/>
    <property type="project" value="InterPro"/>
</dbReference>
<dbReference type="SMART" id="SM00491">
    <property type="entry name" value="HELICc2"/>
    <property type="match status" value="1"/>
</dbReference>
<dbReference type="GO" id="GO:0006139">
    <property type="term" value="P:nucleobase-containing compound metabolic process"/>
    <property type="evidence" value="ECO:0007669"/>
    <property type="project" value="InterPro"/>
</dbReference>
<keyword evidence="4" id="KW-1185">Reference proteome</keyword>
<dbReference type="Gene3D" id="3.40.50.300">
    <property type="entry name" value="P-loop containing nucleotide triphosphate hydrolases"/>
    <property type="match status" value="2"/>
</dbReference>
<evidence type="ECO:0000313" key="3">
    <source>
        <dbReference type="EMBL" id="RZU62229.1"/>
    </source>
</evidence>
<reference evidence="3 4" key="1">
    <citation type="submission" date="2019-02" db="EMBL/GenBank/DDBJ databases">
        <title>Sequencing the genomes of 1000 actinobacteria strains.</title>
        <authorList>
            <person name="Klenk H.-P."/>
        </authorList>
    </citation>
    <scope>NUCLEOTIDE SEQUENCE [LARGE SCALE GENOMIC DNA]</scope>
    <source>
        <strain evidence="3 4">DSM 17364</strain>
    </source>
</reference>
<dbReference type="InterPro" id="IPR014001">
    <property type="entry name" value="Helicase_ATP-bd"/>
</dbReference>
<evidence type="ECO:0000259" key="2">
    <source>
        <dbReference type="PROSITE" id="PS51192"/>
    </source>
</evidence>
<dbReference type="EMBL" id="SHLA01000001">
    <property type="protein sequence ID" value="RZU62229.1"/>
    <property type="molecule type" value="Genomic_DNA"/>
</dbReference>
<feature type="region of interest" description="Disordered" evidence="1">
    <location>
        <begin position="1"/>
        <end position="22"/>
    </location>
</feature>
<proteinExistence type="predicted"/>
<evidence type="ECO:0000256" key="1">
    <source>
        <dbReference type="SAM" id="MobiDB-lite"/>
    </source>
</evidence>
<dbReference type="SMART" id="SM00487">
    <property type="entry name" value="DEXDc"/>
    <property type="match status" value="1"/>
</dbReference>
<dbReference type="GO" id="GO:0016818">
    <property type="term" value="F:hydrolase activity, acting on acid anhydrides, in phosphorus-containing anhydrides"/>
    <property type="evidence" value="ECO:0007669"/>
    <property type="project" value="InterPro"/>
</dbReference>
<dbReference type="SUPFAM" id="SSF52540">
    <property type="entry name" value="P-loop containing nucleoside triphosphate hydrolases"/>
    <property type="match status" value="2"/>
</dbReference>
<dbReference type="PROSITE" id="PS51192">
    <property type="entry name" value="HELICASE_ATP_BIND_1"/>
    <property type="match status" value="1"/>
</dbReference>
<dbReference type="InterPro" id="IPR006555">
    <property type="entry name" value="ATP-dep_Helicase_C"/>
</dbReference>
<dbReference type="RefSeq" id="WP_165391921.1">
    <property type="nucleotide sequence ID" value="NZ_SHLA01000001.1"/>
</dbReference>
<feature type="domain" description="Helicase ATP-binding" evidence="2">
    <location>
        <begin position="50"/>
        <end position="314"/>
    </location>
</feature>
<dbReference type="AlphaFoldDB" id="A0A4Q8AF43"/>
<name>A0A4Q8AF43_9MICC</name>
<organism evidence="3 4">
    <name type="scientific">Zhihengliuella halotolerans</name>
    <dbReference type="NCBI Taxonomy" id="370736"/>
    <lineage>
        <taxon>Bacteria</taxon>
        <taxon>Bacillati</taxon>
        <taxon>Actinomycetota</taxon>
        <taxon>Actinomycetes</taxon>
        <taxon>Micrococcales</taxon>
        <taxon>Micrococcaceae</taxon>
        <taxon>Zhihengliuella</taxon>
    </lineage>
</organism>
<protein>
    <submittedName>
        <fullName evidence="3">Type III restriction/modification enzyme restriction subunit</fullName>
    </submittedName>
</protein>
<dbReference type="InterPro" id="IPR006935">
    <property type="entry name" value="Helicase/UvrB_N"/>
</dbReference>
<gene>
    <name evidence="3" type="ORF">EV380_1821</name>
</gene>